<evidence type="ECO:0000313" key="2">
    <source>
        <dbReference type="EMBL" id="MFJ1269988.1"/>
    </source>
</evidence>
<dbReference type="Proteomes" id="UP001615550">
    <property type="component" value="Unassembled WGS sequence"/>
</dbReference>
<keyword evidence="1" id="KW-0732">Signal</keyword>
<sequence>MNKIIQYTWPLALSGLLLSQISFAGHPSKQGLAELCSQEVQQLNRLIEHDPLNKCNGDILTAAMYLKTAETKIQQEHFDEAQVSLHYSEAELKEIANSRAYCAAIAPKVKPSLAKVMRTNSELETWRVRTNRSD</sequence>
<dbReference type="EMBL" id="JBGORX010000011">
    <property type="protein sequence ID" value="MFJ1269988.1"/>
    <property type="molecule type" value="Genomic_DNA"/>
</dbReference>
<evidence type="ECO:0000256" key="1">
    <source>
        <dbReference type="SAM" id="SignalP"/>
    </source>
</evidence>
<comment type="caution">
    <text evidence="2">The sequence shown here is derived from an EMBL/GenBank/DDBJ whole genome shotgun (WGS) entry which is preliminary data.</text>
</comment>
<dbReference type="RefSeq" id="WP_400188800.1">
    <property type="nucleotide sequence ID" value="NZ_JBGORX010000011.1"/>
</dbReference>
<feature type="chain" id="PRO_5045223558" description="Secreted endonuclease" evidence="1">
    <location>
        <begin position="25"/>
        <end position="134"/>
    </location>
</feature>
<proteinExistence type="predicted"/>
<gene>
    <name evidence="2" type="ORF">ACD661_15625</name>
</gene>
<reference evidence="2 3" key="1">
    <citation type="submission" date="2024-08" db="EMBL/GenBank/DDBJ databases">
        <title>Draft Genome Sequence of Legionella lytica strain DSB2004, Isolated From a Fire Sprinkler System.</title>
        <authorList>
            <person name="Everhart A.D."/>
            <person name="Kidane D.T."/>
            <person name="Farone A.L."/>
            <person name="Farone M.B."/>
        </authorList>
    </citation>
    <scope>NUCLEOTIDE SEQUENCE [LARGE SCALE GENOMIC DNA]</scope>
    <source>
        <strain evidence="2 3">DSB2004</strain>
    </source>
</reference>
<evidence type="ECO:0000313" key="3">
    <source>
        <dbReference type="Proteomes" id="UP001615550"/>
    </source>
</evidence>
<accession>A0ABW8DB93</accession>
<evidence type="ECO:0008006" key="4">
    <source>
        <dbReference type="Google" id="ProtNLM"/>
    </source>
</evidence>
<name>A0ABW8DB93_9GAMM</name>
<keyword evidence="3" id="KW-1185">Reference proteome</keyword>
<organism evidence="2 3">
    <name type="scientific">Legionella lytica</name>
    <dbReference type="NCBI Taxonomy" id="96232"/>
    <lineage>
        <taxon>Bacteria</taxon>
        <taxon>Pseudomonadati</taxon>
        <taxon>Pseudomonadota</taxon>
        <taxon>Gammaproteobacteria</taxon>
        <taxon>Legionellales</taxon>
        <taxon>Legionellaceae</taxon>
        <taxon>Legionella</taxon>
    </lineage>
</organism>
<feature type="signal peptide" evidence="1">
    <location>
        <begin position="1"/>
        <end position="24"/>
    </location>
</feature>
<protein>
    <recommendedName>
        <fullName evidence="4">Secreted endonuclease</fullName>
    </recommendedName>
</protein>